<proteinExistence type="predicted"/>
<name>A0ABP8GNA5_9SPHI</name>
<dbReference type="Proteomes" id="UP001500582">
    <property type="component" value="Unassembled WGS sequence"/>
</dbReference>
<reference evidence="2" key="1">
    <citation type="journal article" date="2019" name="Int. J. Syst. Evol. Microbiol.">
        <title>The Global Catalogue of Microorganisms (GCM) 10K type strain sequencing project: providing services to taxonomists for standard genome sequencing and annotation.</title>
        <authorList>
            <consortium name="The Broad Institute Genomics Platform"/>
            <consortium name="The Broad Institute Genome Sequencing Center for Infectious Disease"/>
            <person name="Wu L."/>
            <person name="Ma J."/>
        </authorList>
    </citation>
    <scope>NUCLEOTIDE SEQUENCE [LARGE SCALE GENOMIC DNA]</scope>
    <source>
        <strain evidence="2">JCM 17705</strain>
    </source>
</reference>
<dbReference type="EMBL" id="BAABFT010000008">
    <property type="protein sequence ID" value="GAA4327403.1"/>
    <property type="molecule type" value="Genomic_DNA"/>
</dbReference>
<gene>
    <name evidence="1" type="ORF">GCM10023149_30750</name>
</gene>
<keyword evidence="2" id="KW-1185">Reference proteome</keyword>
<sequence length="171" mass="19264">MITETAYIAYFTSLAEKHNQIMHGVDGRAAFFYIPIEMDLTEIDNAIRANKSVPLMALDALHGSFDDNQSDRHLQTVAGQFTILDKAAVGKQESIRAVQDSCLKIGMQILQRMKVELRSGELMANGTRFTIHNVQYDPVGPMEVAHYGYTFRYTITCPFVLTVDNGNWLDK</sequence>
<dbReference type="RefSeq" id="WP_345212011.1">
    <property type="nucleotide sequence ID" value="NZ_BAABFT010000008.1"/>
</dbReference>
<organism evidence="1 2">
    <name type="scientific">Mucilaginibacter gynuensis</name>
    <dbReference type="NCBI Taxonomy" id="1302236"/>
    <lineage>
        <taxon>Bacteria</taxon>
        <taxon>Pseudomonadati</taxon>
        <taxon>Bacteroidota</taxon>
        <taxon>Sphingobacteriia</taxon>
        <taxon>Sphingobacteriales</taxon>
        <taxon>Sphingobacteriaceae</taxon>
        <taxon>Mucilaginibacter</taxon>
    </lineage>
</organism>
<comment type="caution">
    <text evidence="1">The sequence shown here is derived from an EMBL/GenBank/DDBJ whole genome shotgun (WGS) entry which is preliminary data.</text>
</comment>
<evidence type="ECO:0000313" key="1">
    <source>
        <dbReference type="EMBL" id="GAA4327403.1"/>
    </source>
</evidence>
<accession>A0ABP8GNA5</accession>
<evidence type="ECO:0000313" key="2">
    <source>
        <dbReference type="Proteomes" id="UP001500582"/>
    </source>
</evidence>
<protein>
    <submittedName>
        <fullName evidence="1">Uncharacterized protein</fullName>
    </submittedName>
</protein>